<dbReference type="InterPro" id="IPR046778">
    <property type="entry name" value="UPF0758_N"/>
</dbReference>
<evidence type="ECO:0000256" key="4">
    <source>
        <dbReference type="ARBA" id="ARBA00022833"/>
    </source>
</evidence>
<dbReference type="Pfam" id="PF20582">
    <property type="entry name" value="UPF0758_N"/>
    <property type="match status" value="1"/>
</dbReference>
<protein>
    <submittedName>
        <fullName evidence="8">JAB domain-containing protein</fullName>
    </submittedName>
</protein>
<dbReference type="CDD" id="cd08071">
    <property type="entry name" value="MPN_DUF2466"/>
    <property type="match status" value="1"/>
</dbReference>
<keyword evidence="4" id="KW-0862">Zinc</keyword>
<accession>A0A7V5XYY5</accession>
<keyword evidence="5" id="KW-0482">Metalloprotease</keyword>
<feature type="domain" description="MPN" evidence="7">
    <location>
        <begin position="173"/>
        <end position="301"/>
    </location>
</feature>
<dbReference type="InterPro" id="IPR001405">
    <property type="entry name" value="UPF0758"/>
</dbReference>
<comment type="caution">
    <text evidence="8">The sequence shown here is derived from an EMBL/GenBank/DDBJ whole genome shotgun (WGS) entry which is preliminary data.</text>
</comment>
<dbReference type="Gene3D" id="3.40.140.10">
    <property type="entry name" value="Cytidine Deaminase, domain 2"/>
    <property type="match status" value="1"/>
</dbReference>
<evidence type="ECO:0000256" key="3">
    <source>
        <dbReference type="ARBA" id="ARBA00022801"/>
    </source>
</evidence>
<dbReference type="Gene3D" id="1.10.150.20">
    <property type="entry name" value="5' to 3' exonuclease, C-terminal subdomain"/>
    <property type="match status" value="1"/>
</dbReference>
<dbReference type="PANTHER" id="PTHR30471:SF3">
    <property type="entry name" value="UPF0758 PROTEIN YEES-RELATED"/>
    <property type="match status" value="1"/>
</dbReference>
<dbReference type="GO" id="GO:0006508">
    <property type="term" value="P:proteolysis"/>
    <property type="evidence" value="ECO:0007669"/>
    <property type="project" value="UniProtKB-KW"/>
</dbReference>
<evidence type="ECO:0000256" key="6">
    <source>
        <dbReference type="RuleBase" id="RU003797"/>
    </source>
</evidence>
<dbReference type="InterPro" id="IPR025657">
    <property type="entry name" value="RadC_JAB"/>
</dbReference>
<comment type="similarity">
    <text evidence="6">Belongs to the UPF0758 family.</text>
</comment>
<dbReference type="PROSITE" id="PS50249">
    <property type="entry name" value="MPN"/>
    <property type="match status" value="1"/>
</dbReference>
<evidence type="ECO:0000313" key="8">
    <source>
        <dbReference type="EMBL" id="HHR48129.1"/>
    </source>
</evidence>
<sequence length="302" mass="33991">MGEEMINFFVEKNIKPFISKKGKIFFKGKGVKNLTTAEKEEIKKELLTLKEEDFKNLRKKIATQIKNNSKFLPIKNWVKEERPRELLLKKGERALSLAKLLAIILRTGKEGESAEDLAKRLLNHFGSLNALDRVTVLELSKIEGIGLAKACSIKAALELGKRLLEERAEAKKKIKSPKDVIDYVNEKLAPYLFNSKKEFFSVIFLDIKNKVIDTLELSKGSINASIVDVKEIISEAAKRVASSIILVHNHPSGETQPSEEDINLTLRIVKACELCGIKVLDHIIVGHDKDSYTSFLKLGIIK</sequence>
<dbReference type="AlphaFoldDB" id="A0A7V5XYY5"/>
<evidence type="ECO:0000256" key="1">
    <source>
        <dbReference type="ARBA" id="ARBA00022670"/>
    </source>
</evidence>
<evidence type="ECO:0000259" key="7">
    <source>
        <dbReference type="PROSITE" id="PS50249"/>
    </source>
</evidence>
<keyword evidence="2" id="KW-0479">Metal-binding</keyword>
<dbReference type="InterPro" id="IPR010994">
    <property type="entry name" value="RuvA_2-like"/>
</dbReference>
<gene>
    <name evidence="8" type="ORF">ENV79_00570</name>
</gene>
<dbReference type="PROSITE" id="PS01302">
    <property type="entry name" value="UPF0758"/>
    <property type="match status" value="1"/>
</dbReference>
<dbReference type="InterPro" id="IPR037518">
    <property type="entry name" value="MPN"/>
</dbReference>
<dbReference type="NCBIfam" id="TIGR00608">
    <property type="entry name" value="radc"/>
    <property type="match status" value="1"/>
</dbReference>
<dbReference type="SUPFAM" id="SSF47781">
    <property type="entry name" value="RuvA domain 2-like"/>
    <property type="match status" value="1"/>
</dbReference>
<evidence type="ECO:0000256" key="5">
    <source>
        <dbReference type="ARBA" id="ARBA00023049"/>
    </source>
</evidence>
<organism evidence="8">
    <name type="scientific">candidate division WOR-3 bacterium</name>
    <dbReference type="NCBI Taxonomy" id="2052148"/>
    <lineage>
        <taxon>Bacteria</taxon>
        <taxon>Bacteria division WOR-3</taxon>
    </lineage>
</organism>
<keyword evidence="3" id="KW-0378">Hydrolase</keyword>
<keyword evidence="1" id="KW-0645">Protease</keyword>
<name>A0A7V5XYY5_UNCW3</name>
<proteinExistence type="inferred from homology"/>
<dbReference type="Pfam" id="PF04002">
    <property type="entry name" value="RadC"/>
    <property type="match status" value="1"/>
</dbReference>
<dbReference type="EMBL" id="DTHS01000008">
    <property type="protein sequence ID" value="HHR48129.1"/>
    <property type="molecule type" value="Genomic_DNA"/>
</dbReference>
<reference evidence="8" key="1">
    <citation type="journal article" date="2020" name="mSystems">
        <title>Genome- and Community-Level Interaction Insights into Carbon Utilization and Element Cycling Functions of Hydrothermarchaeota in Hydrothermal Sediment.</title>
        <authorList>
            <person name="Zhou Z."/>
            <person name="Liu Y."/>
            <person name="Xu W."/>
            <person name="Pan J."/>
            <person name="Luo Z.H."/>
            <person name="Li M."/>
        </authorList>
    </citation>
    <scope>NUCLEOTIDE SEQUENCE [LARGE SCALE GENOMIC DNA]</scope>
    <source>
        <strain evidence="8">SpSt-791</strain>
    </source>
</reference>
<dbReference type="PANTHER" id="PTHR30471">
    <property type="entry name" value="DNA REPAIR PROTEIN RADC"/>
    <property type="match status" value="1"/>
</dbReference>
<dbReference type="InterPro" id="IPR020891">
    <property type="entry name" value="UPF0758_CS"/>
</dbReference>
<dbReference type="GO" id="GO:0008237">
    <property type="term" value="F:metallopeptidase activity"/>
    <property type="evidence" value="ECO:0007669"/>
    <property type="project" value="UniProtKB-KW"/>
</dbReference>
<dbReference type="NCBIfam" id="NF000642">
    <property type="entry name" value="PRK00024.1"/>
    <property type="match status" value="1"/>
</dbReference>
<dbReference type="GO" id="GO:0046872">
    <property type="term" value="F:metal ion binding"/>
    <property type="evidence" value="ECO:0007669"/>
    <property type="project" value="UniProtKB-KW"/>
</dbReference>
<evidence type="ECO:0000256" key="2">
    <source>
        <dbReference type="ARBA" id="ARBA00022723"/>
    </source>
</evidence>